<evidence type="ECO:0000256" key="1">
    <source>
        <dbReference type="SAM" id="MobiDB-lite"/>
    </source>
</evidence>
<reference evidence="2 3" key="1">
    <citation type="submission" date="2022-09" db="EMBL/GenBank/DDBJ databases">
        <authorList>
            <person name="Palmer J.M."/>
        </authorList>
    </citation>
    <scope>NUCLEOTIDE SEQUENCE [LARGE SCALE GENOMIC DNA]</scope>
    <source>
        <strain evidence="2 3">DSM 7382</strain>
    </source>
</reference>
<keyword evidence="3" id="KW-1185">Reference proteome</keyword>
<accession>A0AAW0GV30</accession>
<comment type="caution">
    <text evidence="2">The sequence shown here is derived from an EMBL/GenBank/DDBJ whole genome shotgun (WGS) entry which is preliminary data.</text>
</comment>
<organism evidence="2 3">
    <name type="scientific">Cerrena zonata</name>
    <dbReference type="NCBI Taxonomy" id="2478898"/>
    <lineage>
        <taxon>Eukaryota</taxon>
        <taxon>Fungi</taxon>
        <taxon>Dikarya</taxon>
        <taxon>Basidiomycota</taxon>
        <taxon>Agaricomycotina</taxon>
        <taxon>Agaricomycetes</taxon>
        <taxon>Polyporales</taxon>
        <taxon>Cerrenaceae</taxon>
        <taxon>Cerrena</taxon>
    </lineage>
</organism>
<feature type="region of interest" description="Disordered" evidence="1">
    <location>
        <begin position="192"/>
        <end position="226"/>
    </location>
</feature>
<proteinExistence type="predicted"/>
<dbReference type="Proteomes" id="UP001385951">
    <property type="component" value="Unassembled WGS sequence"/>
</dbReference>
<sequence length="226" mass="24395">MSFNAHDNIVLVAPRPVRLATPSSYTQFHPAIVRPQPRAAVRLVSAPPDPVDRISIGDESGEEDFRNEVVSSERECASPRASPRANFNSEALEEFLSILRPSTSILFPPTSPILRTRAGVANAYYSYRRTPSSVSPSVPSDGLGLTITDDMDKENDLSPYRFFSKGPLASPIARQLTRNPFQRHASYDSGVTNYITAGPTSPSPVGHALSPAAIPLPSPGPDEADL</sequence>
<dbReference type="AlphaFoldDB" id="A0AAW0GV30"/>
<evidence type="ECO:0000313" key="3">
    <source>
        <dbReference type="Proteomes" id="UP001385951"/>
    </source>
</evidence>
<protein>
    <submittedName>
        <fullName evidence="2">Uncharacterized protein</fullName>
    </submittedName>
</protein>
<dbReference type="EMBL" id="JASBNA010000003">
    <property type="protein sequence ID" value="KAK7693339.1"/>
    <property type="molecule type" value="Genomic_DNA"/>
</dbReference>
<evidence type="ECO:0000313" key="2">
    <source>
        <dbReference type="EMBL" id="KAK7693339.1"/>
    </source>
</evidence>
<gene>
    <name evidence="2" type="ORF">QCA50_002907</name>
</gene>
<name>A0AAW0GV30_9APHY</name>